<feature type="region of interest" description="Disordered" evidence="5">
    <location>
        <begin position="513"/>
        <end position="637"/>
    </location>
</feature>
<dbReference type="Gene3D" id="3.30.40.10">
    <property type="entry name" value="Zinc/RING finger domain, C3HC4 (zinc finger)"/>
    <property type="match status" value="1"/>
</dbReference>
<accession>A0A1X2H1Q0</accession>
<dbReference type="GO" id="GO:0008270">
    <property type="term" value="F:zinc ion binding"/>
    <property type="evidence" value="ECO:0007669"/>
    <property type="project" value="UniProtKB-KW"/>
</dbReference>
<organism evidence="7 8">
    <name type="scientific">Syncephalastrum racemosum</name>
    <name type="common">Filamentous fungus</name>
    <dbReference type="NCBI Taxonomy" id="13706"/>
    <lineage>
        <taxon>Eukaryota</taxon>
        <taxon>Fungi</taxon>
        <taxon>Fungi incertae sedis</taxon>
        <taxon>Mucoromycota</taxon>
        <taxon>Mucoromycotina</taxon>
        <taxon>Mucoromycetes</taxon>
        <taxon>Mucorales</taxon>
        <taxon>Syncephalastraceae</taxon>
        <taxon>Syncephalastrum</taxon>
    </lineage>
</organism>
<dbReference type="SUPFAM" id="SSF57903">
    <property type="entry name" value="FYVE/PHD zinc finger"/>
    <property type="match status" value="1"/>
</dbReference>
<feature type="compositionally biased region" description="Basic and acidic residues" evidence="5">
    <location>
        <begin position="94"/>
        <end position="103"/>
    </location>
</feature>
<dbReference type="PROSITE" id="PS01359">
    <property type="entry name" value="ZF_PHD_1"/>
    <property type="match status" value="1"/>
</dbReference>
<dbReference type="GO" id="GO:0006355">
    <property type="term" value="P:regulation of DNA-templated transcription"/>
    <property type="evidence" value="ECO:0007669"/>
    <property type="project" value="TreeGrafter"/>
</dbReference>
<evidence type="ECO:0000256" key="3">
    <source>
        <dbReference type="ARBA" id="ARBA00022833"/>
    </source>
</evidence>
<sequence>MAKYYSSADDDLDVDEDAVDTGLIRCVCNSSEDDGFTIQCERCLVWQHAFCVRVSQNNIPEHYLCDRCERKYAAPYSSVNGNKSARYSENNGRSMDKESRPKSDGQLYNANKKRDDKGKGRVQTEKQHFRDIYNRVRQSADEDDDRLTQPALPRPSPPQQQQMVQQQQQQQQKRNPVGRPPSKKPKLSKRISVPKRSLQDLSESERVRRKRKTTNTSSSPSSSSPERFEHISQNRLRSKHVQQVHRQAHKEACERWSKQGQSVAARSTGVVFLHDLQPIAETSIRQLPKSLYNSLQRNRRPRKGLFAESRLPANQFVTVLLGDVFLKSEYKFDPTNDFALLGTSCSHVFFYPTLDLCIDARHRGNDARHIRRSCQPNAEVRPIVLPHAENDASVHLGVFTRDAIDPGEELTIGWNWQKGHISWKKNLEWHDLHRGNGSHHHQVIDEEEERGKRALVLDMLKYFSEEIGDCACDELDLCFIEHLKKEARGYSSAVEPWLETSLPLPTRKLAKLEASTASGGSTHSTSTFPTNHSRASSRQSIVARGDMSEKGTILESGEDIDIVSTSPLVQSPRIQQQSQTMPSETEEELDIDGDIDVEDAPSNKGSGTRRTSVSSQSTFSTVSDPTGKAKTGKPPKLPCKKIWMRSFMHHHPPPAPHSEPIPAVSVTPGNVLSICVCTTS</sequence>
<feature type="compositionally biased region" description="Polar residues" evidence="5">
    <location>
        <begin position="79"/>
        <end position="93"/>
    </location>
</feature>
<feature type="compositionally biased region" description="Low complexity" evidence="5">
    <location>
        <begin position="605"/>
        <end position="629"/>
    </location>
</feature>
<protein>
    <recommendedName>
        <fullName evidence="6">SET domain-containing protein</fullName>
    </recommendedName>
</protein>
<dbReference type="InterPro" id="IPR011011">
    <property type="entry name" value="Znf_FYVE_PHD"/>
</dbReference>
<evidence type="ECO:0000256" key="2">
    <source>
        <dbReference type="ARBA" id="ARBA00022771"/>
    </source>
</evidence>
<evidence type="ECO:0000259" key="6">
    <source>
        <dbReference type="PROSITE" id="PS50280"/>
    </source>
</evidence>
<dbReference type="AlphaFoldDB" id="A0A1X2H1Q0"/>
<feature type="compositionally biased region" description="Basic residues" evidence="5">
    <location>
        <begin position="181"/>
        <end position="193"/>
    </location>
</feature>
<dbReference type="GO" id="GO:0034967">
    <property type="term" value="C:Set3 complex"/>
    <property type="evidence" value="ECO:0007669"/>
    <property type="project" value="TreeGrafter"/>
</dbReference>
<evidence type="ECO:0000313" key="8">
    <source>
        <dbReference type="Proteomes" id="UP000242180"/>
    </source>
</evidence>
<dbReference type="Pfam" id="PF00856">
    <property type="entry name" value="SET"/>
    <property type="match status" value="1"/>
</dbReference>
<evidence type="ECO:0000256" key="5">
    <source>
        <dbReference type="SAM" id="MobiDB-lite"/>
    </source>
</evidence>
<dbReference type="PANTHER" id="PTHR46462">
    <property type="entry name" value="UPSET, ISOFORM A"/>
    <property type="match status" value="1"/>
</dbReference>
<proteinExistence type="predicted"/>
<feature type="region of interest" description="Disordered" evidence="5">
    <location>
        <begin position="79"/>
        <end position="230"/>
    </location>
</feature>
<reference evidence="7 8" key="1">
    <citation type="submission" date="2016-07" db="EMBL/GenBank/DDBJ databases">
        <title>Pervasive Adenine N6-methylation of Active Genes in Fungi.</title>
        <authorList>
            <consortium name="DOE Joint Genome Institute"/>
            <person name="Mondo S.J."/>
            <person name="Dannebaum R.O."/>
            <person name="Kuo R.C."/>
            <person name="Labutti K."/>
            <person name="Haridas S."/>
            <person name="Kuo A."/>
            <person name="Salamov A."/>
            <person name="Ahrendt S.R."/>
            <person name="Lipzen A."/>
            <person name="Sullivan W."/>
            <person name="Andreopoulos W.B."/>
            <person name="Clum A."/>
            <person name="Lindquist E."/>
            <person name="Daum C."/>
            <person name="Ramamoorthy G.K."/>
            <person name="Gryganskyi A."/>
            <person name="Culley D."/>
            <person name="Magnuson J.K."/>
            <person name="James T.Y."/>
            <person name="O'Malley M.A."/>
            <person name="Stajich J.E."/>
            <person name="Spatafora J.W."/>
            <person name="Visel A."/>
            <person name="Grigoriev I.V."/>
        </authorList>
    </citation>
    <scope>NUCLEOTIDE SEQUENCE [LARGE SCALE GENOMIC DNA]</scope>
    <source>
        <strain evidence="7 8">NRRL 2496</strain>
    </source>
</reference>
<gene>
    <name evidence="7" type="ORF">BCR43DRAFT_105151</name>
</gene>
<dbReference type="GO" id="GO:0006325">
    <property type="term" value="P:chromatin organization"/>
    <property type="evidence" value="ECO:0007669"/>
    <property type="project" value="UniProtKB-KW"/>
</dbReference>
<feature type="compositionally biased region" description="Polar residues" evidence="5">
    <location>
        <begin position="528"/>
        <end position="540"/>
    </location>
</feature>
<feature type="compositionally biased region" description="Low complexity" evidence="5">
    <location>
        <begin position="514"/>
        <end position="527"/>
    </location>
</feature>
<keyword evidence="2" id="KW-0863">Zinc-finger</keyword>
<dbReference type="SUPFAM" id="SSF82199">
    <property type="entry name" value="SET domain"/>
    <property type="match status" value="1"/>
</dbReference>
<dbReference type="SMART" id="SM00249">
    <property type="entry name" value="PHD"/>
    <property type="match status" value="1"/>
</dbReference>
<dbReference type="InterPro" id="IPR046341">
    <property type="entry name" value="SET_dom_sf"/>
</dbReference>
<keyword evidence="3" id="KW-0862">Zinc</keyword>
<dbReference type="OrthoDB" id="79252at2759"/>
<feature type="domain" description="SET" evidence="6">
    <location>
        <begin position="287"/>
        <end position="415"/>
    </location>
</feature>
<comment type="caution">
    <text evidence="7">The sequence shown here is derived from an EMBL/GenBank/DDBJ whole genome shotgun (WGS) entry which is preliminary data.</text>
</comment>
<dbReference type="STRING" id="13706.A0A1X2H1Q0"/>
<dbReference type="InterPro" id="IPR019786">
    <property type="entry name" value="Zinc_finger_PHD-type_CS"/>
</dbReference>
<keyword evidence="8" id="KW-1185">Reference proteome</keyword>
<dbReference type="CDD" id="cd15550">
    <property type="entry name" value="PHD_MLL5"/>
    <property type="match status" value="1"/>
</dbReference>
<keyword evidence="1" id="KW-0479">Metal-binding</keyword>
<dbReference type="InterPro" id="IPR013083">
    <property type="entry name" value="Znf_RING/FYVE/PHD"/>
</dbReference>
<dbReference type="SMART" id="SM00317">
    <property type="entry name" value="SET"/>
    <property type="match status" value="1"/>
</dbReference>
<keyword evidence="4" id="KW-0156">Chromatin regulator</keyword>
<dbReference type="Proteomes" id="UP000242180">
    <property type="component" value="Unassembled WGS sequence"/>
</dbReference>
<name>A0A1X2H1Q0_SYNRA</name>
<dbReference type="Gene3D" id="2.170.270.10">
    <property type="entry name" value="SET domain"/>
    <property type="match status" value="1"/>
</dbReference>
<feature type="compositionally biased region" description="Basic and acidic residues" evidence="5">
    <location>
        <begin position="112"/>
        <end position="140"/>
    </location>
</feature>
<feature type="compositionally biased region" description="Polar residues" evidence="5">
    <location>
        <begin position="563"/>
        <end position="583"/>
    </location>
</feature>
<dbReference type="InterPro" id="IPR001214">
    <property type="entry name" value="SET_dom"/>
</dbReference>
<dbReference type="GO" id="GO:0070210">
    <property type="term" value="C:Rpd3L-Expanded complex"/>
    <property type="evidence" value="ECO:0007669"/>
    <property type="project" value="TreeGrafter"/>
</dbReference>
<dbReference type="EMBL" id="MCGN01000011">
    <property type="protein sequence ID" value="ORY91344.1"/>
    <property type="molecule type" value="Genomic_DNA"/>
</dbReference>
<evidence type="ECO:0000256" key="4">
    <source>
        <dbReference type="ARBA" id="ARBA00022853"/>
    </source>
</evidence>
<dbReference type="InterPro" id="IPR001965">
    <property type="entry name" value="Znf_PHD"/>
</dbReference>
<feature type="compositionally biased region" description="Acidic residues" evidence="5">
    <location>
        <begin position="584"/>
        <end position="599"/>
    </location>
</feature>
<evidence type="ECO:0000313" key="7">
    <source>
        <dbReference type="EMBL" id="ORY91344.1"/>
    </source>
</evidence>
<feature type="compositionally biased region" description="Low complexity" evidence="5">
    <location>
        <begin position="159"/>
        <end position="172"/>
    </location>
</feature>
<dbReference type="Pfam" id="PF20826">
    <property type="entry name" value="PHD_5"/>
    <property type="match status" value="1"/>
</dbReference>
<dbReference type="InParanoid" id="A0A1X2H1Q0"/>
<evidence type="ECO:0000256" key="1">
    <source>
        <dbReference type="ARBA" id="ARBA00022723"/>
    </source>
</evidence>
<dbReference type="PANTHER" id="PTHR46462:SF3">
    <property type="entry name" value="UPSET, ISOFORM A"/>
    <property type="match status" value="1"/>
</dbReference>
<dbReference type="PROSITE" id="PS50280">
    <property type="entry name" value="SET"/>
    <property type="match status" value="1"/>
</dbReference>